<feature type="binding site" evidence="10">
    <location>
        <position position="216"/>
    </location>
    <ligand>
        <name>substrate</name>
    </ligand>
</feature>
<keyword evidence="7 10" id="KW-0443">Lipid metabolism</keyword>
<dbReference type="PANTHER" id="PTHR34990:SF1">
    <property type="entry name" value="UDP-2,3-DIACYLGLUCOSAMINE HYDROLASE"/>
    <property type="match status" value="1"/>
</dbReference>
<evidence type="ECO:0000256" key="1">
    <source>
        <dbReference type="ARBA" id="ARBA00022475"/>
    </source>
</evidence>
<comment type="similarity">
    <text evidence="10">Belongs to the LpxH family.</text>
</comment>
<comment type="pathway">
    <text evidence="10">Glycolipid biosynthesis; lipid IV(A) biosynthesis; lipid IV(A) from (3R)-3-hydroxytetradecanoyl-[acyl-carrier-protein] and UDP-N-acetyl-alpha-D-glucosamine: step 4/6.</text>
</comment>
<keyword evidence="4 10" id="KW-0441">Lipid A biosynthesis</keyword>
<feature type="binding site" evidence="10">
    <location>
        <position position="32"/>
    </location>
    <ligand>
        <name>Mn(2+)</name>
        <dbReference type="ChEBI" id="CHEBI:29035"/>
        <label>1</label>
    </ligand>
</feature>
<evidence type="ECO:0000256" key="5">
    <source>
        <dbReference type="ARBA" id="ARBA00022723"/>
    </source>
</evidence>
<evidence type="ECO:0000256" key="10">
    <source>
        <dbReference type="HAMAP-Rule" id="MF_00575"/>
    </source>
</evidence>
<proteinExistence type="inferred from homology"/>
<dbReference type="CDD" id="cd07398">
    <property type="entry name" value="MPP_YbbF-LpxH"/>
    <property type="match status" value="1"/>
</dbReference>
<dbReference type="EC" id="3.6.1.54" evidence="10"/>
<gene>
    <name evidence="10" type="primary">lpxH</name>
    <name evidence="12" type="ORF">GCM10009107_39330</name>
</gene>
<feature type="binding site" evidence="10">
    <location>
        <position position="144"/>
    </location>
    <ligand>
        <name>substrate</name>
    </ligand>
</feature>
<dbReference type="PANTHER" id="PTHR34990">
    <property type="entry name" value="UDP-2,3-DIACYLGLUCOSAMINE HYDROLASE-RELATED"/>
    <property type="match status" value="1"/>
</dbReference>
<comment type="catalytic activity">
    <reaction evidence="10">
        <text>UDP-2-N,3-O-bis[(3R)-3-hydroxytetradecanoyl]-alpha-D-glucosamine + H2O = 2-N,3-O-bis[(3R)-3-hydroxytetradecanoyl]-alpha-D-glucosaminyl 1-phosphate + UMP + 2 H(+)</text>
        <dbReference type="Rhea" id="RHEA:25213"/>
        <dbReference type="ChEBI" id="CHEBI:15377"/>
        <dbReference type="ChEBI" id="CHEBI:15378"/>
        <dbReference type="ChEBI" id="CHEBI:57865"/>
        <dbReference type="ChEBI" id="CHEBI:57957"/>
        <dbReference type="ChEBI" id="CHEBI:78847"/>
        <dbReference type="EC" id="3.6.1.54"/>
    </reaction>
</comment>
<feature type="binding site" evidence="10">
    <location>
        <position position="136"/>
    </location>
    <ligand>
        <name>Mn(2+)</name>
        <dbReference type="ChEBI" id="CHEBI:29035"/>
        <label>2</label>
    </ligand>
</feature>
<evidence type="ECO:0000259" key="11">
    <source>
        <dbReference type="Pfam" id="PF00149"/>
    </source>
</evidence>
<feature type="binding site" evidence="10">
    <location>
        <position position="218"/>
    </location>
    <ligand>
        <name>Mn(2+)</name>
        <dbReference type="ChEBI" id="CHEBI:29035"/>
        <label>1</label>
    </ligand>
</feature>
<dbReference type="NCBIfam" id="NF003743">
    <property type="entry name" value="PRK05340.1"/>
    <property type="match status" value="1"/>
</dbReference>
<reference evidence="12 13" key="1">
    <citation type="journal article" date="2019" name="Int. J. Syst. Evol. Microbiol.">
        <title>The Global Catalogue of Microorganisms (GCM) 10K type strain sequencing project: providing services to taxonomists for standard genome sequencing and annotation.</title>
        <authorList>
            <consortium name="The Broad Institute Genomics Platform"/>
            <consortium name="The Broad Institute Genome Sequencing Center for Infectious Disease"/>
            <person name="Wu L."/>
            <person name="Ma J."/>
        </authorList>
    </citation>
    <scope>NUCLEOTIDE SEQUENCE [LARGE SCALE GENOMIC DNA]</scope>
    <source>
        <strain evidence="12 13">JCM 15503</strain>
    </source>
</reference>
<dbReference type="NCBIfam" id="TIGR01854">
    <property type="entry name" value="lipid_A_lpxH"/>
    <property type="match status" value="1"/>
</dbReference>
<dbReference type="Pfam" id="PF00149">
    <property type="entry name" value="Metallophos"/>
    <property type="match status" value="1"/>
</dbReference>
<feature type="binding site" evidence="10">
    <location>
        <begin position="101"/>
        <end position="102"/>
    </location>
    <ligand>
        <name>substrate</name>
    </ligand>
</feature>
<comment type="cofactor">
    <cofactor evidence="10">
        <name>Mn(2+)</name>
        <dbReference type="ChEBI" id="CHEBI:29035"/>
    </cofactor>
    <text evidence="10">Binds 2 Mn(2+) ions per subunit in a binuclear metal center.</text>
</comment>
<evidence type="ECO:0000256" key="3">
    <source>
        <dbReference type="ARBA" id="ARBA00022519"/>
    </source>
</evidence>
<sequence>MSDAALAPSAVVAPGALRQLPPACQRAVFISDLHLSESLPRTTGAFLRLLAQPQGDALFILGDLFEAWVGDDMLDQPYEAGVAAAIAALARQQPVHVMRGNRDFLLGARFFRETGCVELPDPVAFHGFGQTVLLSHGDALCLDDKAYQQFRAQVRQPAWQSALLARPFAERMAIAQQMRGASRAQAREPETYADIDPAMAQGWLAEAGSQLLVHGHTHRPGSDAFVGWQRHVLCDWELDHGDADRGELMLWDAQGWHRRPLPA</sequence>
<dbReference type="InterPro" id="IPR029052">
    <property type="entry name" value="Metallo-depent_PP-like"/>
</dbReference>
<dbReference type="InterPro" id="IPR043461">
    <property type="entry name" value="LpxH-like"/>
</dbReference>
<comment type="caution">
    <text evidence="10">Lacks conserved residue(s) required for the propagation of feature annotation.</text>
</comment>
<evidence type="ECO:0000313" key="12">
    <source>
        <dbReference type="EMBL" id="GAA0758628.1"/>
    </source>
</evidence>
<feature type="binding site" evidence="10">
    <location>
        <position position="63"/>
    </location>
    <ligand>
        <name>Mn(2+)</name>
        <dbReference type="ChEBI" id="CHEBI:29035"/>
        <label>1</label>
    </ligand>
</feature>
<keyword evidence="1 10" id="KW-1003">Cell membrane</keyword>
<keyword evidence="9 10" id="KW-0464">Manganese</keyword>
<evidence type="ECO:0000256" key="4">
    <source>
        <dbReference type="ARBA" id="ARBA00022556"/>
    </source>
</evidence>
<keyword evidence="2 10" id="KW-0444">Lipid biosynthesis</keyword>
<keyword evidence="13" id="KW-1185">Reference proteome</keyword>
<keyword evidence="3 10" id="KW-0997">Cell inner membrane</keyword>
<dbReference type="RefSeq" id="WP_141284473.1">
    <property type="nucleotide sequence ID" value="NZ_BAAAEW010000025.1"/>
</dbReference>
<dbReference type="HAMAP" id="MF_00575">
    <property type="entry name" value="LpxH"/>
    <property type="match status" value="1"/>
</dbReference>
<keyword evidence="6 10" id="KW-0378">Hydrolase</keyword>
<dbReference type="SUPFAM" id="SSF56300">
    <property type="entry name" value="Metallo-dependent phosphatases"/>
    <property type="match status" value="1"/>
</dbReference>
<evidence type="ECO:0000256" key="7">
    <source>
        <dbReference type="ARBA" id="ARBA00023098"/>
    </source>
</evidence>
<feature type="binding site" evidence="10">
    <location>
        <position position="34"/>
    </location>
    <ligand>
        <name>Mn(2+)</name>
        <dbReference type="ChEBI" id="CHEBI:29035"/>
        <label>1</label>
    </ligand>
</feature>
<comment type="caution">
    <text evidence="12">The sequence shown here is derived from an EMBL/GenBank/DDBJ whole genome shotgun (WGS) entry which is preliminary data.</text>
</comment>
<evidence type="ECO:0000256" key="9">
    <source>
        <dbReference type="ARBA" id="ARBA00023211"/>
    </source>
</evidence>
<feature type="binding site" evidence="10">
    <location>
        <position position="101"/>
    </location>
    <ligand>
        <name>Mn(2+)</name>
        <dbReference type="ChEBI" id="CHEBI:29035"/>
        <label>2</label>
    </ligand>
</feature>
<evidence type="ECO:0000256" key="8">
    <source>
        <dbReference type="ARBA" id="ARBA00023136"/>
    </source>
</evidence>
<comment type="subcellular location">
    <subcellularLocation>
        <location evidence="10">Cell inner membrane</location>
        <topology evidence="10">Peripheral membrane protein</topology>
        <orientation evidence="10">Cytoplasmic side</orientation>
    </subcellularLocation>
</comment>
<organism evidence="12 13">
    <name type="scientific">Ideonella azotifigens</name>
    <dbReference type="NCBI Taxonomy" id="513160"/>
    <lineage>
        <taxon>Bacteria</taxon>
        <taxon>Pseudomonadati</taxon>
        <taxon>Pseudomonadota</taxon>
        <taxon>Betaproteobacteria</taxon>
        <taxon>Burkholderiales</taxon>
        <taxon>Sphaerotilaceae</taxon>
        <taxon>Ideonella</taxon>
    </lineage>
</organism>
<evidence type="ECO:0000256" key="6">
    <source>
        <dbReference type="ARBA" id="ARBA00022801"/>
    </source>
</evidence>
<keyword evidence="5 10" id="KW-0479">Metal-binding</keyword>
<dbReference type="EMBL" id="BAAAEW010000025">
    <property type="protein sequence ID" value="GAA0758628.1"/>
    <property type="molecule type" value="Genomic_DNA"/>
</dbReference>
<dbReference type="Gene3D" id="3.60.21.10">
    <property type="match status" value="1"/>
</dbReference>
<feature type="binding site" evidence="10">
    <location>
        <position position="185"/>
    </location>
    <ligand>
        <name>substrate</name>
    </ligand>
</feature>
<keyword evidence="8 10" id="KW-0472">Membrane</keyword>
<dbReference type="Proteomes" id="UP001500279">
    <property type="component" value="Unassembled WGS sequence"/>
</dbReference>
<evidence type="ECO:0000313" key="13">
    <source>
        <dbReference type="Proteomes" id="UP001500279"/>
    </source>
</evidence>
<feature type="binding site" evidence="10">
    <location>
        <position position="216"/>
    </location>
    <ligand>
        <name>Mn(2+)</name>
        <dbReference type="ChEBI" id="CHEBI:29035"/>
        <label>2</label>
    </ligand>
</feature>
<feature type="binding site" evidence="10">
    <location>
        <position position="63"/>
    </location>
    <ligand>
        <name>Mn(2+)</name>
        <dbReference type="ChEBI" id="CHEBI:29035"/>
        <label>2</label>
    </ligand>
</feature>
<feature type="binding site" evidence="10">
    <location>
        <position position="182"/>
    </location>
    <ligand>
        <name>substrate</name>
    </ligand>
</feature>
<accession>A0ABN1K8U2</accession>
<feature type="domain" description="Calcineurin-like phosphoesterase" evidence="11">
    <location>
        <begin position="27"/>
        <end position="220"/>
    </location>
</feature>
<evidence type="ECO:0000256" key="2">
    <source>
        <dbReference type="ARBA" id="ARBA00022516"/>
    </source>
</evidence>
<protein>
    <recommendedName>
        <fullName evidence="10">UDP-2,3-diacylglucosamine hydrolase</fullName>
        <ecNumber evidence="10">3.6.1.54</ecNumber>
    </recommendedName>
    <alternativeName>
        <fullName evidence="10">UDP-2,3-diacylglucosamine diphosphatase</fullName>
    </alternativeName>
</protein>
<name>A0ABN1K8U2_9BURK</name>
<dbReference type="InterPro" id="IPR010138">
    <property type="entry name" value="UDP-diacylglucosamine_Hdrlase"/>
</dbReference>
<dbReference type="InterPro" id="IPR004843">
    <property type="entry name" value="Calcineurin-like_PHP"/>
</dbReference>
<comment type="function">
    <text evidence="10">Hydrolyzes the pyrophosphate bond of UDP-2,3-diacylglucosamine to yield 2,3-diacylglucosamine 1-phosphate (lipid X) and UMP by catalyzing the attack of water at the alpha-P atom. Involved in the biosynthesis of lipid A, a phosphorylated glycolipid that anchors the lipopolysaccharide to the outer membrane of the cell.</text>
</comment>